<organism evidence="2 3">
    <name type="scientific">Nocardia aurantia</name>
    <dbReference type="NCBI Taxonomy" id="2585199"/>
    <lineage>
        <taxon>Bacteria</taxon>
        <taxon>Bacillati</taxon>
        <taxon>Actinomycetota</taxon>
        <taxon>Actinomycetes</taxon>
        <taxon>Mycobacteriales</taxon>
        <taxon>Nocardiaceae</taxon>
        <taxon>Nocardia</taxon>
    </lineage>
</organism>
<evidence type="ECO:0008006" key="4">
    <source>
        <dbReference type="Google" id="ProtNLM"/>
    </source>
</evidence>
<dbReference type="PANTHER" id="PTHR42754:SF1">
    <property type="entry name" value="LIPOPROTEIN"/>
    <property type="match status" value="1"/>
</dbReference>
<name>A0A7K0DXG6_9NOCA</name>
<dbReference type="Pfam" id="PF17164">
    <property type="entry name" value="DUF5122"/>
    <property type="match status" value="6"/>
</dbReference>
<keyword evidence="1" id="KW-0732">Signal</keyword>
<dbReference type="Gene3D" id="2.80.10.50">
    <property type="match status" value="3"/>
</dbReference>
<dbReference type="Proteomes" id="UP000431401">
    <property type="component" value="Unassembled WGS sequence"/>
</dbReference>
<comment type="caution">
    <text evidence="2">The sequence shown here is derived from an EMBL/GenBank/DDBJ whole genome shotgun (WGS) entry which is preliminary data.</text>
</comment>
<reference evidence="2 3" key="1">
    <citation type="submission" date="2019-10" db="EMBL/GenBank/DDBJ databases">
        <title>Nocardia macrotermitis sp. nov. and Nocardia aurantia sp. nov., isolated from the gut of fungus growing-termite Macrotermes natalensis.</title>
        <authorList>
            <person name="Benndorf R."/>
            <person name="Schwitalla J."/>
            <person name="Martin K."/>
            <person name="De Beer W."/>
            <person name="Kaster A.-K."/>
            <person name="Vollmers J."/>
            <person name="Poulsen M."/>
            <person name="Beemelmanns C."/>
        </authorList>
    </citation>
    <scope>NUCLEOTIDE SEQUENCE [LARGE SCALE GENOMIC DNA]</scope>
    <source>
        <strain evidence="2 3">RB56</strain>
    </source>
</reference>
<proteinExistence type="predicted"/>
<dbReference type="EMBL" id="WEGI01000014">
    <property type="protein sequence ID" value="MQY30469.1"/>
    <property type="molecule type" value="Genomic_DNA"/>
</dbReference>
<protein>
    <recommendedName>
        <fullName evidence="4">Delta-60 repeat protein</fullName>
    </recommendedName>
</protein>
<evidence type="ECO:0000256" key="1">
    <source>
        <dbReference type="SAM" id="SignalP"/>
    </source>
</evidence>
<keyword evidence="3" id="KW-1185">Reference proteome</keyword>
<feature type="chain" id="PRO_5029678187" description="Delta-60 repeat protein" evidence="1">
    <location>
        <begin position="36"/>
        <end position="442"/>
    </location>
</feature>
<dbReference type="RefSeq" id="WP_153347747.1">
    <property type="nucleotide sequence ID" value="NZ_WEGI01000014.1"/>
</dbReference>
<feature type="signal peptide" evidence="1">
    <location>
        <begin position="1"/>
        <end position="35"/>
    </location>
</feature>
<sequence length="442" mass="44842">MSVAAPPVPPATSRWRTGLGVTAVAALTACTPAHATTPGTLDIGFGAHGKVWSPVGPESRARAVAVQPDGRIVAAGVTRDTAQGDNFAIVRYLPDGTEDPAFGDKGVVSADFDGRSDVAAAVLVQPDGRIVAVGTSRGDGDGDIIAVARYTADGRPDPAFGVAGQVSTDLGSRADHGNAAALQPDGKLIVAGSTHDPDRGDEFVLLRYLPDGTLDPGFGTAGVVSTDFGGRADTANAVVVQPDGRIVAVGTNQGNGTGDNIAVARYRPDGTLDTGFGDGGRISTDLTGTDDRGNAVALQPDGRILVAGSTHDLVQGDNFLLVRYTADGRLDPTFGKAGAVATDFGGAADSANAVGIQAGGKIVVAGTSHGDENTDRIAVARYTRDGTLDPAFGRNGQATTEFGKKADQGRAVAVQPDGRIVIAGITHDPILGDSFALVRYRA</sequence>
<evidence type="ECO:0000313" key="2">
    <source>
        <dbReference type="EMBL" id="MQY30469.1"/>
    </source>
</evidence>
<dbReference type="InterPro" id="IPR013431">
    <property type="entry name" value="Delta_60_rpt"/>
</dbReference>
<evidence type="ECO:0000313" key="3">
    <source>
        <dbReference type="Proteomes" id="UP000431401"/>
    </source>
</evidence>
<gene>
    <name evidence="2" type="ORF">NRB56_60710</name>
</gene>
<dbReference type="NCBIfam" id="TIGR02608">
    <property type="entry name" value="delta_60_rpt"/>
    <property type="match status" value="7"/>
</dbReference>
<dbReference type="SUPFAM" id="SSF63829">
    <property type="entry name" value="Calcium-dependent phosphotriesterase"/>
    <property type="match status" value="1"/>
</dbReference>
<accession>A0A7K0DXG6</accession>
<dbReference type="OrthoDB" id="9805017at2"/>
<dbReference type="PANTHER" id="PTHR42754">
    <property type="entry name" value="ENDOGLUCANASE"/>
    <property type="match status" value="1"/>
</dbReference>
<dbReference type="AlphaFoldDB" id="A0A7K0DXG6"/>